<evidence type="ECO:0000256" key="1">
    <source>
        <dbReference type="SAM" id="MobiDB-lite"/>
    </source>
</evidence>
<feature type="compositionally biased region" description="Basic and acidic residues" evidence="1">
    <location>
        <begin position="690"/>
        <end position="702"/>
    </location>
</feature>
<dbReference type="EMBL" id="MU864403">
    <property type="protein sequence ID" value="KAK4187399.1"/>
    <property type="molecule type" value="Genomic_DNA"/>
</dbReference>
<feature type="compositionally biased region" description="Polar residues" evidence="1">
    <location>
        <begin position="755"/>
        <end position="780"/>
    </location>
</feature>
<name>A0AAN6WSN4_9PEZI</name>
<proteinExistence type="predicted"/>
<feature type="compositionally biased region" description="Polar residues" evidence="1">
    <location>
        <begin position="55"/>
        <end position="67"/>
    </location>
</feature>
<feature type="region of interest" description="Disordered" evidence="1">
    <location>
        <begin position="460"/>
        <end position="551"/>
    </location>
</feature>
<feature type="compositionally biased region" description="Polar residues" evidence="1">
    <location>
        <begin position="703"/>
        <end position="728"/>
    </location>
</feature>
<evidence type="ECO:0000313" key="3">
    <source>
        <dbReference type="Proteomes" id="UP001302126"/>
    </source>
</evidence>
<feature type="region of interest" description="Disordered" evidence="1">
    <location>
        <begin position="117"/>
        <end position="171"/>
    </location>
</feature>
<comment type="caution">
    <text evidence="2">The sequence shown here is derived from an EMBL/GenBank/DDBJ whole genome shotgun (WGS) entry which is preliminary data.</text>
</comment>
<feature type="compositionally biased region" description="Polar residues" evidence="1">
    <location>
        <begin position="794"/>
        <end position="804"/>
    </location>
</feature>
<feature type="compositionally biased region" description="Low complexity" evidence="1">
    <location>
        <begin position="518"/>
        <end position="528"/>
    </location>
</feature>
<sequence>MSQARVDIAPRPNQYGNHVTPTQIQQPTSNGRHPLPQERYGGSQDPRASAPPPTQWVSGGQSAQQAHSRPPVAYASGPPSLAGSIAVMNVINANRDKMASHSSASPSGRDLAPIMATSSARPVQHDSIPAKRKVPNGDDGANGLSAKRSRYDIASGTDGRRSVSSSTTKPTDRTISFDEVYRDGAPEYKHIIIQFPDGGDFYILRCDEHGVHFGEHPLRGAAKHLASAQHGRMSKEHTKAVETLGCIVLGCTPELMEKNNTMVKKSFEDGYKPFNANQLSKTARAMKGYPQLDKQGLPIPDSAQRPTKKFSGVAKAKPGELYVALHPDDQKSYPVLILPWTDGNLSAVGMEMTLEEAGLFHLTLPRCFDYIHGVETVQGIKGWAAGYQDGGVYMKQREFPCVYIVDKDTKHWTFGWIEAKNLSPFDFSDAKRADLPGFDAAREYYATNVNKFESWKDMEAHRQATAAQQPTAADLIGPSPVVRAGRQPLPNSRPVKDKDVEMTGVAHPDDSDQESDQDSSGNSTTNSDNDVEMANVDSRRTSVSNRDDSSSTAKLIAAQAVQALSLQNSTPATSSVPARAPDNVPKPGFVAVNSPGFVAVNSRSAASSPGPSSRPPVAGQGSGTHQGFERRRVEKIHASSKRVSQQATAAAATTTPSSPAVQAATLPAQTTQASPDVAVRKPSPASLQHILHDSDAPEEARTKSTTGPRQPTISPQPLSSIVVKTNVQGVLARPDRAESVPVRQSESGEKDADQPRSSSLTPIPLATPSTPAFTSNSTGRLQLPSVQPLPSQQRYPTPLSSATESAAGKTQLPALAFPRPNEMSPAQSEVVTPTVSVINSRSNSPVVASVAAPIKSEFNPEADVFAVVKVQEDGADLFVSTPQVQQLFIEDDHRSGVIKAAGSTPENVRSFTLDPKLMKSATRTQGQTMDTTVQILMNDGKTFTLVFETAKLDAFRSENGRVQARRFCRRLMAWNRSVECPSVVEGEGKPQL</sequence>
<feature type="region of interest" description="Disordered" evidence="1">
    <location>
        <begin position="602"/>
        <end position="807"/>
    </location>
</feature>
<accession>A0AAN6WSN4</accession>
<protein>
    <submittedName>
        <fullName evidence="2">Uncharacterized protein</fullName>
    </submittedName>
</protein>
<feature type="compositionally biased region" description="Basic and acidic residues" evidence="1">
    <location>
        <begin position="537"/>
        <end position="549"/>
    </location>
</feature>
<feature type="compositionally biased region" description="Low complexity" evidence="1">
    <location>
        <begin position="602"/>
        <end position="611"/>
    </location>
</feature>
<feature type="compositionally biased region" description="Low complexity" evidence="1">
    <location>
        <begin position="781"/>
        <end position="793"/>
    </location>
</feature>
<keyword evidence="3" id="KW-1185">Reference proteome</keyword>
<evidence type="ECO:0000313" key="2">
    <source>
        <dbReference type="EMBL" id="KAK4187399.1"/>
    </source>
</evidence>
<organism evidence="2 3">
    <name type="scientific">Podospora australis</name>
    <dbReference type="NCBI Taxonomy" id="1536484"/>
    <lineage>
        <taxon>Eukaryota</taxon>
        <taxon>Fungi</taxon>
        <taxon>Dikarya</taxon>
        <taxon>Ascomycota</taxon>
        <taxon>Pezizomycotina</taxon>
        <taxon>Sordariomycetes</taxon>
        <taxon>Sordariomycetidae</taxon>
        <taxon>Sordariales</taxon>
        <taxon>Podosporaceae</taxon>
        <taxon>Podospora</taxon>
    </lineage>
</organism>
<feature type="compositionally biased region" description="Polar residues" evidence="1">
    <location>
        <begin position="14"/>
        <end position="31"/>
    </location>
</feature>
<gene>
    <name evidence="2" type="ORF">QBC35DRAFT_498712</name>
</gene>
<feature type="compositionally biased region" description="Basic and acidic residues" evidence="1">
    <location>
        <begin position="627"/>
        <end position="637"/>
    </location>
</feature>
<dbReference type="AlphaFoldDB" id="A0AAN6WSN4"/>
<reference evidence="2" key="1">
    <citation type="journal article" date="2023" name="Mol. Phylogenet. Evol.">
        <title>Genome-scale phylogeny and comparative genomics of the fungal order Sordariales.</title>
        <authorList>
            <person name="Hensen N."/>
            <person name="Bonometti L."/>
            <person name="Westerberg I."/>
            <person name="Brannstrom I.O."/>
            <person name="Guillou S."/>
            <person name="Cros-Aarteil S."/>
            <person name="Calhoun S."/>
            <person name="Haridas S."/>
            <person name="Kuo A."/>
            <person name="Mondo S."/>
            <person name="Pangilinan J."/>
            <person name="Riley R."/>
            <person name="LaButti K."/>
            <person name="Andreopoulos B."/>
            <person name="Lipzen A."/>
            <person name="Chen C."/>
            <person name="Yan M."/>
            <person name="Daum C."/>
            <person name="Ng V."/>
            <person name="Clum A."/>
            <person name="Steindorff A."/>
            <person name="Ohm R.A."/>
            <person name="Martin F."/>
            <person name="Silar P."/>
            <person name="Natvig D.O."/>
            <person name="Lalanne C."/>
            <person name="Gautier V."/>
            <person name="Ament-Velasquez S.L."/>
            <person name="Kruys A."/>
            <person name="Hutchinson M.I."/>
            <person name="Powell A.J."/>
            <person name="Barry K."/>
            <person name="Miller A.N."/>
            <person name="Grigoriev I.V."/>
            <person name="Debuchy R."/>
            <person name="Gladieux P."/>
            <person name="Hiltunen Thoren M."/>
            <person name="Johannesson H."/>
        </authorList>
    </citation>
    <scope>NUCLEOTIDE SEQUENCE</scope>
    <source>
        <strain evidence="2">PSN309</strain>
    </source>
</reference>
<reference evidence="2" key="2">
    <citation type="submission" date="2023-05" db="EMBL/GenBank/DDBJ databases">
        <authorList>
            <consortium name="Lawrence Berkeley National Laboratory"/>
            <person name="Steindorff A."/>
            <person name="Hensen N."/>
            <person name="Bonometti L."/>
            <person name="Westerberg I."/>
            <person name="Brannstrom I.O."/>
            <person name="Guillou S."/>
            <person name="Cros-Aarteil S."/>
            <person name="Calhoun S."/>
            <person name="Haridas S."/>
            <person name="Kuo A."/>
            <person name="Mondo S."/>
            <person name="Pangilinan J."/>
            <person name="Riley R."/>
            <person name="Labutti K."/>
            <person name="Andreopoulos B."/>
            <person name="Lipzen A."/>
            <person name="Chen C."/>
            <person name="Yanf M."/>
            <person name="Daum C."/>
            <person name="Ng V."/>
            <person name="Clum A."/>
            <person name="Ohm R."/>
            <person name="Martin F."/>
            <person name="Silar P."/>
            <person name="Natvig D."/>
            <person name="Lalanne C."/>
            <person name="Gautier V."/>
            <person name="Ament-Velasquez S.L."/>
            <person name="Kruys A."/>
            <person name="Hutchinson M.I."/>
            <person name="Powell A.J."/>
            <person name="Barry K."/>
            <person name="Miller A.N."/>
            <person name="Grigoriev I.V."/>
            <person name="Debuchy R."/>
            <person name="Gladieux P."/>
            <person name="Thoren M.H."/>
            <person name="Johannesson H."/>
        </authorList>
    </citation>
    <scope>NUCLEOTIDE SEQUENCE</scope>
    <source>
        <strain evidence="2">PSN309</strain>
    </source>
</reference>
<feature type="compositionally biased region" description="Low complexity" evidence="1">
    <location>
        <begin position="643"/>
        <end position="675"/>
    </location>
</feature>
<feature type="region of interest" description="Disordered" evidence="1">
    <location>
        <begin position="1"/>
        <end position="81"/>
    </location>
</feature>
<dbReference type="Proteomes" id="UP001302126">
    <property type="component" value="Unassembled WGS sequence"/>
</dbReference>
<feature type="compositionally biased region" description="Low complexity" evidence="1">
    <location>
        <begin position="463"/>
        <end position="473"/>
    </location>
</feature>